<evidence type="ECO:0000259" key="2">
    <source>
        <dbReference type="PROSITE" id="PS51781"/>
    </source>
</evidence>
<keyword evidence="1" id="KW-0472">Membrane</keyword>
<dbReference type="Pfam" id="PF08239">
    <property type="entry name" value="SH3_3"/>
    <property type="match status" value="2"/>
</dbReference>
<sequence length="272" mass="28807">MSFWNQFNWTTKAILILLAGMVFVVSVLILIRVGVFPEGWSKTKDASAILVVPAPEPGTPLVLRTTETDIFSGPGIEYEIIGQLKENQSAQVAGTNPDRLWWGIVVNSYDNGLGWVSTSSVTSENTEGVPIIGLAVEGDGIQKANFVTADVDAAILSGPGDGYDSFGLLLAGQSVEVIGISSDNGWFVIRVPYVESGEGWVSADFVTVNNPEGIPIVEREIEPGGGEVPAGDTPRVRAISNVNVRSGPEIFYKKIGLLPAGDVADVIGFSAD</sequence>
<gene>
    <name evidence="3" type="ORF">S01H4_31646</name>
</gene>
<evidence type="ECO:0000256" key="1">
    <source>
        <dbReference type="SAM" id="Phobius"/>
    </source>
</evidence>
<protein>
    <recommendedName>
        <fullName evidence="2">SH3b domain-containing protein</fullName>
    </recommendedName>
</protein>
<dbReference type="PROSITE" id="PS51781">
    <property type="entry name" value="SH3B"/>
    <property type="match status" value="1"/>
</dbReference>
<comment type="caution">
    <text evidence="3">The sequence shown here is derived from an EMBL/GenBank/DDBJ whole genome shotgun (WGS) entry which is preliminary data.</text>
</comment>
<name>X1BCZ0_9ZZZZ</name>
<keyword evidence="1" id="KW-0812">Transmembrane</keyword>
<proteinExistence type="predicted"/>
<dbReference type="Gene3D" id="2.30.30.40">
    <property type="entry name" value="SH3 Domains"/>
    <property type="match status" value="2"/>
</dbReference>
<dbReference type="PANTHER" id="PTHR34408:SF1">
    <property type="entry name" value="GLYCOSYL HYDROLASE FAMILY 19 DOMAIN-CONTAINING PROTEIN HI_1415"/>
    <property type="match status" value="1"/>
</dbReference>
<feature type="domain" description="SH3b" evidence="2">
    <location>
        <begin position="142"/>
        <end position="210"/>
    </location>
</feature>
<dbReference type="InterPro" id="IPR003646">
    <property type="entry name" value="SH3-like_bac-type"/>
</dbReference>
<accession>X1BCZ0</accession>
<reference evidence="3" key="1">
    <citation type="journal article" date="2014" name="Front. Microbiol.">
        <title>High frequency of phylogenetically diverse reductive dehalogenase-homologous genes in deep subseafloor sedimentary metagenomes.</title>
        <authorList>
            <person name="Kawai M."/>
            <person name="Futagami T."/>
            <person name="Toyoda A."/>
            <person name="Takaki Y."/>
            <person name="Nishi S."/>
            <person name="Hori S."/>
            <person name="Arai W."/>
            <person name="Tsubouchi T."/>
            <person name="Morono Y."/>
            <person name="Uchiyama I."/>
            <person name="Ito T."/>
            <person name="Fujiyama A."/>
            <person name="Inagaki F."/>
            <person name="Takami H."/>
        </authorList>
    </citation>
    <scope>NUCLEOTIDE SEQUENCE</scope>
    <source>
        <strain evidence="3">Expedition CK06-06</strain>
    </source>
</reference>
<dbReference type="EMBL" id="BART01016457">
    <property type="protein sequence ID" value="GAG81958.1"/>
    <property type="molecule type" value="Genomic_DNA"/>
</dbReference>
<organism evidence="3">
    <name type="scientific">marine sediment metagenome</name>
    <dbReference type="NCBI Taxonomy" id="412755"/>
    <lineage>
        <taxon>unclassified sequences</taxon>
        <taxon>metagenomes</taxon>
        <taxon>ecological metagenomes</taxon>
    </lineage>
</organism>
<evidence type="ECO:0000313" key="3">
    <source>
        <dbReference type="EMBL" id="GAG81958.1"/>
    </source>
</evidence>
<dbReference type="PANTHER" id="PTHR34408">
    <property type="entry name" value="FAMILY PROTEIN, PUTATIVE-RELATED"/>
    <property type="match status" value="1"/>
</dbReference>
<feature type="non-terminal residue" evidence="3">
    <location>
        <position position="272"/>
    </location>
</feature>
<feature type="transmembrane region" description="Helical" evidence="1">
    <location>
        <begin position="13"/>
        <end position="35"/>
    </location>
</feature>
<dbReference type="InterPro" id="IPR052354">
    <property type="entry name" value="Cell_Wall_Dynamics_Protein"/>
</dbReference>
<dbReference type="AlphaFoldDB" id="X1BCZ0"/>
<keyword evidence="1" id="KW-1133">Transmembrane helix</keyword>